<keyword evidence="4 5" id="KW-0574">Periplasm</keyword>
<dbReference type="RefSeq" id="WP_379907895.1">
    <property type="nucleotide sequence ID" value="NZ_JBHSWE010000001.1"/>
</dbReference>
<keyword evidence="3 6" id="KW-0732">Signal</keyword>
<evidence type="ECO:0000256" key="5">
    <source>
        <dbReference type="PIRNR" id="PIRNR019574"/>
    </source>
</evidence>
<evidence type="ECO:0000256" key="2">
    <source>
        <dbReference type="ARBA" id="ARBA00022448"/>
    </source>
</evidence>
<comment type="similarity">
    <text evidence="5">Belongs to the bacterial solute-binding protein PotD/PotF family.</text>
</comment>
<evidence type="ECO:0000313" key="7">
    <source>
        <dbReference type="EMBL" id="MFC6669331.1"/>
    </source>
</evidence>
<dbReference type="InterPro" id="IPR001188">
    <property type="entry name" value="Sperm_putr-bd"/>
</dbReference>
<comment type="subcellular location">
    <subcellularLocation>
        <location evidence="1 5">Periplasm</location>
    </subcellularLocation>
</comment>
<feature type="chain" id="PRO_5046046604" description="Putrescine-binding periplasmic protein" evidence="6">
    <location>
        <begin position="26"/>
        <end position="367"/>
    </location>
</feature>
<evidence type="ECO:0000256" key="1">
    <source>
        <dbReference type="ARBA" id="ARBA00004418"/>
    </source>
</evidence>
<evidence type="ECO:0000313" key="8">
    <source>
        <dbReference type="Proteomes" id="UP001596422"/>
    </source>
</evidence>
<dbReference type="CDD" id="cd13659">
    <property type="entry name" value="PBP2_PotF"/>
    <property type="match status" value="1"/>
</dbReference>
<dbReference type="Proteomes" id="UP001596422">
    <property type="component" value="Unassembled WGS sequence"/>
</dbReference>
<dbReference type="InterPro" id="IPR006059">
    <property type="entry name" value="SBP"/>
</dbReference>
<evidence type="ECO:0000256" key="3">
    <source>
        <dbReference type="ARBA" id="ARBA00022729"/>
    </source>
</evidence>
<keyword evidence="2 5" id="KW-0813">Transport</keyword>
<proteinExistence type="inferred from homology"/>
<evidence type="ECO:0000256" key="6">
    <source>
        <dbReference type="SAM" id="SignalP"/>
    </source>
</evidence>
<dbReference type="PRINTS" id="PR00909">
    <property type="entry name" value="SPERMDNBNDNG"/>
</dbReference>
<evidence type="ECO:0000256" key="4">
    <source>
        <dbReference type="ARBA" id="ARBA00022764"/>
    </source>
</evidence>
<dbReference type="PANTHER" id="PTHR30222:SF12">
    <property type="entry name" value="NORSPERMIDINE SENSOR"/>
    <property type="match status" value="1"/>
</dbReference>
<name>A0ABW1ZVW8_9GAMM</name>
<organism evidence="7 8">
    <name type="scientific">Marinobacterium aestuariivivens</name>
    <dbReference type="NCBI Taxonomy" id="1698799"/>
    <lineage>
        <taxon>Bacteria</taxon>
        <taxon>Pseudomonadati</taxon>
        <taxon>Pseudomonadota</taxon>
        <taxon>Gammaproteobacteria</taxon>
        <taxon>Oceanospirillales</taxon>
        <taxon>Oceanospirillaceae</taxon>
        <taxon>Marinobacterium</taxon>
    </lineage>
</organism>
<dbReference type="SUPFAM" id="SSF53850">
    <property type="entry name" value="Periplasmic binding protein-like II"/>
    <property type="match status" value="1"/>
</dbReference>
<keyword evidence="8" id="KW-1185">Reference proteome</keyword>
<accession>A0ABW1ZVW8</accession>
<protein>
    <recommendedName>
        <fullName evidence="5">Putrescine-binding periplasmic protein</fullName>
    </recommendedName>
</protein>
<comment type="caution">
    <text evidence="7">The sequence shown here is derived from an EMBL/GenBank/DDBJ whole genome shotgun (WGS) entry which is preliminary data.</text>
</comment>
<reference evidence="8" key="1">
    <citation type="journal article" date="2019" name="Int. J. Syst. Evol. Microbiol.">
        <title>The Global Catalogue of Microorganisms (GCM) 10K type strain sequencing project: providing services to taxonomists for standard genome sequencing and annotation.</title>
        <authorList>
            <consortium name="The Broad Institute Genomics Platform"/>
            <consortium name="The Broad Institute Genome Sequencing Center for Infectious Disease"/>
            <person name="Wu L."/>
            <person name="Ma J."/>
        </authorList>
    </citation>
    <scope>NUCLEOTIDE SEQUENCE [LARGE SCALE GENOMIC DNA]</scope>
    <source>
        <strain evidence="8">NBRC 111756</strain>
    </source>
</reference>
<dbReference type="Gene3D" id="3.40.190.10">
    <property type="entry name" value="Periplasmic binding protein-like II"/>
    <property type="match status" value="2"/>
</dbReference>
<comment type="function">
    <text evidence="5">Required for the activity of the bacterial periplasmic transport system of putrescine.</text>
</comment>
<sequence length="367" mass="39868">MKSRLFGLKTLAAALALGMSLQASAEEELHVYNWSDYIAEDTIDRFQQETGIKVLYDVYDSNEVLEAKLLAGSSGYDLVFPTARPFADRQISAGIFQPLDKSKLSNYGNLDPVILGSLGDIDADHAHLVPYMWGTTGIGINVGKVREILGEDAALDSWRLVFNPEVSAKLSACGVSLMDDPTEVLVAARAYLGKNPNDYGSEALDEAAAVVNAVRPNIRYFHSSQYINDLANGDLCVAHGYSGDILQAKARAEEAGNNVEIAYLVPSEGAVVWTDVMAIPADAPNAAAAHKFIDFLMRPDVIAPISNYVAYANANAAATELVDEAVRQDPGIYPPQATRERFITLKTPSNRETKAINRLWTRIKTGQ</sequence>
<dbReference type="Pfam" id="PF13416">
    <property type="entry name" value="SBP_bac_8"/>
    <property type="match status" value="1"/>
</dbReference>
<feature type="signal peptide" evidence="6">
    <location>
        <begin position="1"/>
        <end position="25"/>
    </location>
</feature>
<dbReference type="PANTHER" id="PTHR30222">
    <property type="entry name" value="SPERMIDINE/PUTRESCINE-BINDING PERIPLASMIC PROTEIN"/>
    <property type="match status" value="1"/>
</dbReference>
<gene>
    <name evidence="7" type="ORF">ACFQDL_03870</name>
</gene>
<dbReference type="PIRSF" id="PIRSF019574">
    <property type="entry name" value="Periplasmic_polyamine_BP"/>
    <property type="match status" value="1"/>
</dbReference>
<dbReference type="EMBL" id="JBHSWE010000001">
    <property type="protein sequence ID" value="MFC6669331.1"/>
    <property type="molecule type" value="Genomic_DNA"/>
</dbReference>